<gene>
    <name evidence="1" type="ORF">L596_009707</name>
</gene>
<accession>A0A4U5PGN2</accession>
<protein>
    <submittedName>
        <fullName evidence="1">Uncharacterized protein</fullName>
    </submittedName>
</protein>
<proteinExistence type="predicted"/>
<name>A0A4U5PGN2_STECR</name>
<keyword evidence="2" id="KW-1185">Reference proteome</keyword>
<dbReference type="EMBL" id="AZBU02000002">
    <property type="protein sequence ID" value="TKR95556.1"/>
    <property type="molecule type" value="Genomic_DNA"/>
</dbReference>
<evidence type="ECO:0000313" key="1">
    <source>
        <dbReference type="EMBL" id="TKR95556.1"/>
    </source>
</evidence>
<dbReference type="Proteomes" id="UP000298663">
    <property type="component" value="Unassembled WGS sequence"/>
</dbReference>
<reference evidence="1 2" key="1">
    <citation type="journal article" date="2015" name="Genome Biol.">
        <title>Comparative genomics of Steinernema reveals deeply conserved gene regulatory networks.</title>
        <authorList>
            <person name="Dillman A.R."/>
            <person name="Macchietto M."/>
            <person name="Porter C.F."/>
            <person name="Rogers A."/>
            <person name="Williams B."/>
            <person name="Antoshechkin I."/>
            <person name="Lee M.M."/>
            <person name="Goodwin Z."/>
            <person name="Lu X."/>
            <person name="Lewis E.E."/>
            <person name="Goodrich-Blair H."/>
            <person name="Stock S.P."/>
            <person name="Adams B.J."/>
            <person name="Sternberg P.W."/>
            <person name="Mortazavi A."/>
        </authorList>
    </citation>
    <scope>NUCLEOTIDE SEQUENCE [LARGE SCALE GENOMIC DNA]</scope>
    <source>
        <strain evidence="1 2">ALL</strain>
    </source>
</reference>
<dbReference type="AlphaFoldDB" id="A0A4U5PGN2"/>
<sequence length="88" mass="10108">MDIAPGEMNNEDLKDRWTSLLLGSFSPKSICHPKKTEKKEEIAEKTLQLTCYDEGLTLSQLSYHEERLSDIVYTGMNSFCLKIEFDCV</sequence>
<reference evidence="1 2" key="2">
    <citation type="journal article" date="2019" name="G3 (Bethesda)">
        <title>Hybrid Assembly of the Genome of the Entomopathogenic Nematode Steinernema carpocapsae Identifies the X-Chromosome.</title>
        <authorList>
            <person name="Serra L."/>
            <person name="Macchietto M."/>
            <person name="Macias-Munoz A."/>
            <person name="McGill C.J."/>
            <person name="Rodriguez I.M."/>
            <person name="Rodriguez B."/>
            <person name="Murad R."/>
            <person name="Mortazavi A."/>
        </authorList>
    </citation>
    <scope>NUCLEOTIDE SEQUENCE [LARGE SCALE GENOMIC DNA]</scope>
    <source>
        <strain evidence="1 2">ALL</strain>
    </source>
</reference>
<organism evidence="1 2">
    <name type="scientific">Steinernema carpocapsae</name>
    <name type="common">Entomopathogenic nematode</name>
    <dbReference type="NCBI Taxonomy" id="34508"/>
    <lineage>
        <taxon>Eukaryota</taxon>
        <taxon>Metazoa</taxon>
        <taxon>Ecdysozoa</taxon>
        <taxon>Nematoda</taxon>
        <taxon>Chromadorea</taxon>
        <taxon>Rhabditida</taxon>
        <taxon>Tylenchina</taxon>
        <taxon>Panagrolaimomorpha</taxon>
        <taxon>Strongyloidoidea</taxon>
        <taxon>Steinernematidae</taxon>
        <taxon>Steinernema</taxon>
    </lineage>
</organism>
<comment type="caution">
    <text evidence="1">The sequence shown here is derived from an EMBL/GenBank/DDBJ whole genome shotgun (WGS) entry which is preliminary data.</text>
</comment>
<evidence type="ECO:0000313" key="2">
    <source>
        <dbReference type="Proteomes" id="UP000298663"/>
    </source>
</evidence>